<keyword evidence="1" id="KW-0812">Transmembrane</keyword>
<feature type="transmembrane region" description="Helical" evidence="1">
    <location>
        <begin position="27"/>
        <end position="46"/>
    </location>
</feature>
<proteinExistence type="predicted"/>
<feature type="non-terminal residue" evidence="2">
    <location>
        <position position="1"/>
    </location>
</feature>
<evidence type="ECO:0000256" key="1">
    <source>
        <dbReference type="SAM" id="Phobius"/>
    </source>
</evidence>
<dbReference type="PANTHER" id="PTHR33133:SF24">
    <property type="entry name" value="OS01G0800300 PROTEIN"/>
    <property type="match status" value="1"/>
</dbReference>
<organism evidence="2 3">
    <name type="scientific">Thalictrum thalictroides</name>
    <name type="common">Rue-anemone</name>
    <name type="synonym">Anemone thalictroides</name>
    <dbReference type="NCBI Taxonomy" id="46969"/>
    <lineage>
        <taxon>Eukaryota</taxon>
        <taxon>Viridiplantae</taxon>
        <taxon>Streptophyta</taxon>
        <taxon>Embryophyta</taxon>
        <taxon>Tracheophyta</taxon>
        <taxon>Spermatophyta</taxon>
        <taxon>Magnoliopsida</taxon>
        <taxon>Ranunculales</taxon>
        <taxon>Ranunculaceae</taxon>
        <taxon>Thalictroideae</taxon>
        <taxon>Thalictrum</taxon>
    </lineage>
</organism>
<sequence length="54" mass="6018">VVSVLEPVYGFEAIKKSRDLLKGKTQMAMMFVFGYLMLCGIIGAVFRECVLLCV</sequence>
<dbReference type="AlphaFoldDB" id="A0A7J6VHR9"/>
<evidence type="ECO:0000313" key="2">
    <source>
        <dbReference type="EMBL" id="KAF5184654.1"/>
    </source>
</evidence>
<dbReference type="PANTHER" id="PTHR33133">
    <property type="entry name" value="OS08G0107100 PROTEIN-RELATED"/>
    <property type="match status" value="1"/>
</dbReference>
<keyword evidence="1" id="KW-0472">Membrane</keyword>
<dbReference type="OrthoDB" id="1908649at2759"/>
<gene>
    <name evidence="2" type="ORF">FRX31_025762</name>
</gene>
<evidence type="ECO:0000313" key="3">
    <source>
        <dbReference type="Proteomes" id="UP000554482"/>
    </source>
</evidence>
<keyword evidence="3" id="KW-1185">Reference proteome</keyword>
<reference evidence="2 3" key="1">
    <citation type="submission" date="2020-06" db="EMBL/GenBank/DDBJ databases">
        <title>Transcriptomic and genomic resources for Thalictrum thalictroides and T. hernandezii: Facilitating candidate gene discovery in an emerging model plant lineage.</title>
        <authorList>
            <person name="Arias T."/>
            <person name="Riano-Pachon D.M."/>
            <person name="Di Stilio V.S."/>
        </authorList>
    </citation>
    <scope>NUCLEOTIDE SEQUENCE [LARGE SCALE GENOMIC DNA]</scope>
    <source>
        <strain evidence="3">cv. WT478/WT964</strain>
        <tissue evidence="2">Leaves</tissue>
    </source>
</reference>
<dbReference type="EMBL" id="JABWDY010031817">
    <property type="protein sequence ID" value="KAF5184654.1"/>
    <property type="molecule type" value="Genomic_DNA"/>
</dbReference>
<comment type="caution">
    <text evidence="2">The sequence shown here is derived from an EMBL/GenBank/DDBJ whole genome shotgun (WGS) entry which is preliminary data.</text>
</comment>
<protein>
    <submittedName>
        <fullName evidence="2">Uncharacterized protein</fullName>
    </submittedName>
</protein>
<keyword evidence="1" id="KW-1133">Transmembrane helix</keyword>
<accession>A0A7J6VHR9</accession>
<dbReference type="Proteomes" id="UP000554482">
    <property type="component" value="Unassembled WGS sequence"/>
</dbReference>
<name>A0A7J6VHR9_THATH</name>